<reference evidence="1 2" key="1">
    <citation type="submission" date="2024-01" db="EMBL/GenBank/DDBJ databases">
        <title>The genomes of 5 underutilized Papilionoideae crops provide insights into root nodulation and disease resistanc.</title>
        <authorList>
            <person name="Jiang F."/>
        </authorList>
    </citation>
    <scope>NUCLEOTIDE SEQUENCE [LARGE SCALE GENOMIC DNA]</scope>
    <source>
        <strain evidence="1">LVBAO_FW01</strain>
        <tissue evidence="1">Leaves</tissue>
    </source>
</reference>
<proteinExistence type="predicted"/>
<sequence length="97" mass="11080">MCFWWFFLEGRRELLKVLALHALGIPINALGIPINALGIPIRIGAVKTQHSGVSKGEQTEIDAGTYRYEMQTDEYPTSASESDRRCWWRRKRDPSTA</sequence>
<organism evidence="1 2">
    <name type="scientific">Canavalia gladiata</name>
    <name type="common">Sword bean</name>
    <name type="synonym">Dolichos gladiatus</name>
    <dbReference type="NCBI Taxonomy" id="3824"/>
    <lineage>
        <taxon>Eukaryota</taxon>
        <taxon>Viridiplantae</taxon>
        <taxon>Streptophyta</taxon>
        <taxon>Embryophyta</taxon>
        <taxon>Tracheophyta</taxon>
        <taxon>Spermatophyta</taxon>
        <taxon>Magnoliopsida</taxon>
        <taxon>eudicotyledons</taxon>
        <taxon>Gunneridae</taxon>
        <taxon>Pentapetalae</taxon>
        <taxon>rosids</taxon>
        <taxon>fabids</taxon>
        <taxon>Fabales</taxon>
        <taxon>Fabaceae</taxon>
        <taxon>Papilionoideae</taxon>
        <taxon>50 kb inversion clade</taxon>
        <taxon>NPAAA clade</taxon>
        <taxon>indigoferoid/millettioid clade</taxon>
        <taxon>Phaseoleae</taxon>
        <taxon>Canavalia</taxon>
    </lineage>
</organism>
<gene>
    <name evidence="1" type="ORF">VNO77_02831</name>
</gene>
<keyword evidence="2" id="KW-1185">Reference proteome</keyword>
<evidence type="ECO:0000313" key="2">
    <source>
        <dbReference type="Proteomes" id="UP001367508"/>
    </source>
</evidence>
<comment type="caution">
    <text evidence="1">The sequence shown here is derived from an EMBL/GenBank/DDBJ whole genome shotgun (WGS) entry which is preliminary data.</text>
</comment>
<evidence type="ECO:0000313" key="1">
    <source>
        <dbReference type="EMBL" id="KAK7360816.1"/>
    </source>
</evidence>
<protein>
    <submittedName>
        <fullName evidence="1">Uncharacterized protein</fullName>
    </submittedName>
</protein>
<dbReference type="AlphaFoldDB" id="A0AAN9R6F6"/>
<name>A0AAN9R6F6_CANGL</name>
<accession>A0AAN9R6F6</accession>
<dbReference type="EMBL" id="JAYMYQ010000001">
    <property type="protein sequence ID" value="KAK7360816.1"/>
    <property type="molecule type" value="Genomic_DNA"/>
</dbReference>
<dbReference type="Proteomes" id="UP001367508">
    <property type="component" value="Unassembled WGS sequence"/>
</dbReference>